<dbReference type="GO" id="GO:0004321">
    <property type="term" value="F:fatty-acyl-CoA synthase activity"/>
    <property type="evidence" value="ECO:0007669"/>
    <property type="project" value="TreeGrafter"/>
</dbReference>
<keyword evidence="8" id="KW-1185">Reference proteome</keyword>
<sequence length="552" mass="62338">MVERFLAQTSFTSQEDFIKNLKINVPENFNFGYDVVDAWATEEPEKKALLWTNDKGEHHQYTFSALKTETDRTAAYFQSLGIGKGDMVMLVLKRRVEFWFSIIALHKLGAVVIPATHLLTKKDIVYRCNAADIKMIVCAGEEIITKHIMDALPQSPSLKTMVSIGPDVPDGFENFHRGVENAPAFVKPEHPNTNEDTMLMYFTSGTTGEPKMVAHDFTYPLGHIVTASFWHNLHRDSLHLTIADTGWGKAVWGKLYGQMIAGANIFVYDHEKFTPADILGKIHDYHITSLCAPPTIYRFLIKEDISKYDLSSLEYCTTAGEALNFSVYETFKKITGLRLMEGFGQTETTLTLGTFPWMEPKPGSMGVPNPQYNIDLLTPDGRSAEDGEQGQIVIRTDKGKPLGLFKEYYRASELTEDAWHDGIYYTGDVAWRDEDGYYWFVGRADDVIKSSGYRIGPFEVESALMTHPAVVECAITGVPDEIRGQVVKATIVLAKNYKTQAGEDLIKELQNHVKKVTAPYKYPRVIEFVNELPKTISGKIRRVEIRKNDEKQ</sequence>
<dbReference type="PANTHER" id="PTHR43605:SF10">
    <property type="entry name" value="ACYL-COA SYNTHETASE MEDIUM CHAIN FAMILY MEMBER 3"/>
    <property type="match status" value="1"/>
</dbReference>
<keyword evidence="3" id="KW-0547">Nucleotide-binding</keyword>
<dbReference type="InterPro" id="IPR042099">
    <property type="entry name" value="ANL_N_sf"/>
</dbReference>
<name>E6SUB1_BACT6</name>
<evidence type="ECO:0000259" key="6">
    <source>
        <dbReference type="Pfam" id="PF13193"/>
    </source>
</evidence>
<dbReference type="Proteomes" id="UP000008630">
    <property type="component" value="Chromosome"/>
</dbReference>
<keyword evidence="2 7" id="KW-0436">Ligase</keyword>
<dbReference type="InterPro" id="IPR000873">
    <property type="entry name" value="AMP-dep_synth/lig_dom"/>
</dbReference>
<evidence type="ECO:0000256" key="3">
    <source>
        <dbReference type="ARBA" id="ARBA00022741"/>
    </source>
</evidence>
<dbReference type="InterPro" id="IPR051087">
    <property type="entry name" value="Mitochondrial_ACSM"/>
</dbReference>
<evidence type="ECO:0000259" key="5">
    <source>
        <dbReference type="Pfam" id="PF00501"/>
    </source>
</evidence>
<evidence type="ECO:0000313" key="7">
    <source>
        <dbReference type="EMBL" id="ADV42329.1"/>
    </source>
</evidence>
<dbReference type="OrthoDB" id="9778383at2"/>
<dbReference type="HOGENOM" id="CLU_000022_59_10_10"/>
<dbReference type="GO" id="GO:0005524">
    <property type="term" value="F:ATP binding"/>
    <property type="evidence" value="ECO:0007669"/>
    <property type="project" value="UniProtKB-KW"/>
</dbReference>
<evidence type="ECO:0000313" key="8">
    <source>
        <dbReference type="Proteomes" id="UP000008630"/>
    </source>
</evidence>
<dbReference type="GO" id="GO:0015645">
    <property type="term" value="F:fatty acid ligase activity"/>
    <property type="evidence" value="ECO:0007669"/>
    <property type="project" value="TreeGrafter"/>
</dbReference>
<dbReference type="AlphaFoldDB" id="E6SUB1"/>
<organism evidence="7 8">
    <name type="scientific">Bacteroides helcogenes (strain ATCC 35417 / DSM 20613 / JCM 6297 / CCUG 15421 / P 36-108)</name>
    <dbReference type="NCBI Taxonomy" id="693979"/>
    <lineage>
        <taxon>Bacteria</taxon>
        <taxon>Pseudomonadati</taxon>
        <taxon>Bacteroidota</taxon>
        <taxon>Bacteroidia</taxon>
        <taxon>Bacteroidales</taxon>
        <taxon>Bacteroidaceae</taxon>
        <taxon>Bacteroides</taxon>
    </lineage>
</organism>
<dbReference type="InterPro" id="IPR045851">
    <property type="entry name" value="AMP-bd_C_sf"/>
</dbReference>
<evidence type="ECO:0000256" key="1">
    <source>
        <dbReference type="ARBA" id="ARBA00006432"/>
    </source>
</evidence>
<dbReference type="STRING" id="693979.Bache_0299"/>
<reference key="1">
    <citation type="submission" date="2010-11" db="EMBL/GenBank/DDBJ databases">
        <title>The complete genome of Bacteroides helcogenes P 36-108.</title>
        <authorList>
            <consortium name="US DOE Joint Genome Institute (JGI-PGF)"/>
            <person name="Lucas S."/>
            <person name="Copeland A."/>
            <person name="Lapidus A."/>
            <person name="Bruce D."/>
            <person name="Goodwin L."/>
            <person name="Pitluck S."/>
            <person name="Kyrpides N."/>
            <person name="Mavromatis K."/>
            <person name="Ivanova N."/>
            <person name="Zeytun A."/>
            <person name="Brettin T."/>
            <person name="Detter J.C."/>
            <person name="Tapia R."/>
            <person name="Han C."/>
            <person name="Land M."/>
            <person name="Hauser L."/>
            <person name="Markowitz V."/>
            <person name="Cheng J.-F."/>
            <person name="Hugenholtz P."/>
            <person name="Woyke T."/>
            <person name="Wu D."/>
            <person name="Gronow S."/>
            <person name="Wellnitz S."/>
            <person name="Brambilla E."/>
            <person name="Klenk H.-P."/>
            <person name="Eisen J.A."/>
        </authorList>
    </citation>
    <scope>NUCLEOTIDE SEQUENCE</scope>
    <source>
        <strain>P 36-108</strain>
    </source>
</reference>
<reference evidence="7 8" key="2">
    <citation type="journal article" date="2011" name="Stand. Genomic Sci.">
        <title>Complete genome sequence of Bacteroides helcogenes type strain (P 36-108).</title>
        <authorList>
            <person name="Pati A."/>
            <person name="Gronow S."/>
            <person name="Zeytun A."/>
            <person name="Lapidus A."/>
            <person name="Nolan M."/>
            <person name="Hammon N."/>
            <person name="Deshpande S."/>
            <person name="Cheng J.F."/>
            <person name="Tapia R."/>
            <person name="Han C."/>
            <person name="Goodwin L."/>
            <person name="Pitluck S."/>
            <person name="Liolios K."/>
            <person name="Pagani I."/>
            <person name="Ivanova N."/>
            <person name="Mavromatis K."/>
            <person name="Chen A."/>
            <person name="Palaniappan K."/>
            <person name="Land M."/>
            <person name="Hauser L."/>
            <person name="Chang Y.J."/>
            <person name="Jeffries C.D."/>
            <person name="Detter J.C."/>
            <person name="Brambilla E."/>
            <person name="Rohde M."/>
            <person name="Goker M."/>
            <person name="Woyke T."/>
            <person name="Bristow J."/>
            <person name="Eisen J.A."/>
            <person name="Markowitz V."/>
            <person name="Hugenholtz P."/>
            <person name="Kyrpides N.C."/>
            <person name="Klenk H.P."/>
            <person name="Lucas S."/>
        </authorList>
    </citation>
    <scope>NUCLEOTIDE SEQUENCE [LARGE SCALE GENOMIC DNA]</scope>
    <source>
        <strain evidence="8">ATCC 35417 / DSM 20613 / JCM 6297 / CCUG 15421 / P 36-108</strain>
    </source>
</reference>
<proteinExistence type="inferred from homology"/>
<dbReference type="eggNOG" id="COG0365">
    <property type="taxonomic scope" value="Bacteria"/>
</dbReference>
<dbReference type="FunFam" id="3.40.50.12780:FF:000035">
    <property type="entry name" value="Acetyl-coenzyme A synthetase"/>
    <property type="match status" value="1"/>
</dbReference>
<feature type="domain" description="AMP-dependent synthetase/ligase" evidence="5">
    <location>
        <begin position="37"/>
        <end position="409"/>
    </location>
</feature>
<feature type="domain" description="AMP-binding enzyme C-terminal" evidence="6">
    <location>
        <begin position="459"/>
        <end position="539"/>
    </location>
</feature>
<dbReference type="Pfam" id="PF00501">
    <property type="entry name" value="AMP-binding"/>
    <property type="match status" value="1"/>
</dbReference>
<dbReference type="EMBL" id="CP002352">
    <property type="protein sequence ID" value="ADV42329.1"/>
    <property type="molecule type" value="Genomic_DNA"/>
</dbReference>
<gene>
    <name evidence="7" type="ordered locus">Bache_0299</name>
</gene>
<dbReference type="GO" id="GO:0016405">
    <property type="term" value="F:CoA-ligase activity"/>
    <property type="evidence" value="ECO:0007669"/>
    <property type="project" value="UniProtKB-ARBA"/>
</dbReference>
<comment type="similarity">
    <text evidence="1">Belongs to the ATP-dependent AMP-binding enzyme family.</text>
</comment>
<dbReference type="InterPro" id="IPR020845">
    <property type="entry name" value="AMP-binding_CS"/>
</dbReference>
<dbReference type="PATRIC" id="fig|693979.3.peg.326"/>
<dbReference type="Gene3D" id="3.30.300.30">
    <property type="match status" value="1"/>
</dbReference>
<dbReference type="PANTHER" id="PTHR43605">
    <property type="entry name" value="ACYL-COENZYME A SYNTHETASE"/>
    <property type="match status" value="1"/>
</dbReference>
<dbReference type="SUPFAM" id="SSF56801">
    <property type="entry name" value="Acetyl-CoA synthetase-like"/>
    <property type="match status" value="1"/>
</dbReference>
<dbReference type="FunFam" id="3.30.300.30:FF:000005">
    <property type="entry name" value="Acyl-coenzyme A synthetase ACSM5, mitochondrial"/>
    <property type="match status" value="1"/>
</dbReference>
<protein>
    <submittedName>
        <fullName evidence="7">AMP-dependent synthetase and ligase</fullName>
    </submittedName>
</protein>
<keyword evidence="4" id="KW-0067">ATP-binding</keyword>
<dbReference type="KEGG" id="bhl:Bache_0299"/>
<dbReference type="Gene3D" id="3.40.50.12780">
    <property type="entry name" value="N-terminal domain of ligase-like"/>
    <property type="match status" value="1"/>
</dbReference>
<evidence type="ECO:0000256" key="4">
    <source>
        <dbReference type="ARBA" id="ARBA00022840"/>
    </source>
</evidence>
<dbReference type="GO" id="GO:0006633">
    <property type="term" value="P:fatty acid biosynthetic process"/>
    <property type="evidence" value="ECO:0007669"/>
    <property type="project" value="TreeGrafter"/>
</dbReference>
<dbReference type="RefSeq" id="WP_013545946.1">
    <property type="nucleotide sequence ID" value="NC_014933.1"/>
</dbReference>
<dbReference type="InterPro" id="IPR025110">
    <property type="entry name" value="AMP-bd_C"/>
</dbReference>
<dbReference type="Pfam" id="PF13193">
    <property type="entry name" value="AMP-binding_C"/>
    <property type="match status" value="1"/>
</dbReference>
<accession>E6SUB1</accession>
<dbReference type="GO" id="GO:0006637">
    <property type="term" value="P:acyl-CoA metabolic process"/>
    <property type="evidence" value="ECO:0007669"/>
    <property type="project" value="TreeGrafter"/>
</dbReference>
<evidence type="ECO:0000256" key="2">
    <source>
        <dbReference type="ARBA" id="ARBA00022598"/>
    </source>
</evidence>
<dbReference type="PROSITE" id="PS00455">
    <property type="entry name" value="AMP_BINDING"/>
    <property type="match status" value="1"/>
</dbReference>